<feature type="region of interest" description="Disordered" evidence="1">
    <location>
        <begin position="223"/>
        <end position="271"/>
    </location>
</feature>
<reference evidence="3" key="3">
    <citation type="submission" date="2024-02" db="EMBL/GenBank/DDBJ databases">
        <title>Comparative genomics of Cryptococcus and Kwoniella reveals pathogenesis evolution and contrasting modes of karyotype evolution via chromosome fusion or intercentromeric recombination.</title>
        <authorList>
            <person name="Coelho M.A."/>
            <person name="David-Palma M."/>
            <person name="Shea T."/>
            <person name="Bowers K."/>
            <person name="McGinley-Smith S."/>
            <person name="Mohammad A.W."/>
            <person name="Gnirke A."/>
            <person name="Yurkov A.M."/>
            <person name="Nowrousian M."/>
            <person name="Sun S."/>
            <person name="Cuomo C.A."/>
            <person name="Heitman J."/>
        </authorList>
    </citation>
    <scope>NUCLEOTIDE SEQUENCE</scope>
    <source>
        <strain evidence="3">CBS 10117</strain>
    </source>
</reference>
<dbReference type="RefSeq" id="XP_018262063.1">
    <property type="nucleotide sequence ID" value="XM_018408372.1"/>
</dbReference>
<accession>A0A1A6A2D9</accession>
<feature type="compositionally biased region" description="Polar residues" evidence="1">
    <location>
        <begin position="243"/>
        <end position="257"/>
    </location>
</feature>
<evidence type="ECO:0000313" key="2">
    <source>
        <dbReference type="EMBL" id="OBR84221.1"/>
    </source>
</evidence>
<evidence type="ECO:0000313" key="3">
    <source>
        <dbReference type="EMBL" id="WWC62882.1"/>
    </source>
</evidence>
<dbReference type="KEGG" id="kdj:28968777"/>
<dbReference type="EMBL" id="CP144535">
    <property type="protein sequence ID" value="WWC62882.1"/>
    <property type="molecule type" value="Genomic_DNA"/>
</dbReference>
<name>A0A1A6A2D9_9TREE</name>
<dbReference type="AlphaFoldDB" id="A0A1A6A2D9"/>
<proteinExistence type="predicted"/>
<dbReference type="Proteomes" id="UP000078595">
    <property type="component" value="Chromosome 6"/>
</dbReference>
<protein>
    <submittedName>
        <fullName evidence="2">Uncharacterized protein</fullName>
    </submittedName>
</protein>
<evidence type="ECO:0000313" key="4">
    <source>
        <dbReference type="Proteomes" id="UP000078595"/>
    </source>
</evidence>
<organism evidence="2">
    <name type="scientific">Kwoniella dejecticola CBS 10117</name>
    <dbReference type="NCBI Taxonomy" id="1296121"/>
    <lineage>
        <taxon>Eukaryota</taxon>
        <taxon>Fungi</taxon>
        <taxon>Dikarya</taxon>
        <taxon>Basidiomycota</taxon>
        <taxon>Agaricomycotina</taxon>
        <taxon>Tremellomycetes</taxon>
        <taxon>Tremellales</taxon>
        <taxon>Cryptococcaceae</taxon>
        <taxon>Kwoniella</taxon>
    </lineage>
</organism>
<keyword evidence="4" id="KW-1185">Reference proteome</keyword>
<evidence type="ECO:0000256" key="1">
    <source>
        <dbReference type="SAM" id="MobiDB-lite"/>
    </source>
</evidence>
<dbReference type="VEuPathDB" id="FungiDB:I303_05078"/>
<sequence length="271" mass="30062">MPIHDIFEAQINTPSEQTVTDAMTAHRLEGIPEASKHPALPNIYRTALGPMTVKTDGLIVRRPDADSENDSIASEYNADFSLQLWGVKYGEKLTVTQAPTNAYIDVQNSHSRSMAYDPNEFGRKPKTITRTFRAPPSDVINHAMPDPVRRGSQYATSWNGITIHYINADSVASVLGEETETILDDRHLWIELGDVKVASIKDFPSQQGRSVDVNIHPDIINELSDDTSKSELEQSGGPLASSRDVSVQSTPPTQRRTPSIKWADILPRRPH</sequence>
<reference evidence="3" key="2">
    <citation type="submission" date="2013-07" db="EMBL/GenBank/DDBJ databases">
        <authorList>
            <consortium name="The Broad Institute Genome Sequencing Platform"/>
            <person name="Cuomo C."/>
            <person name="Litvintseva A."/>
            <person name="Chen Y."/>
            <person name="Heitman J."/>
            <person name="Sun S."/>
            <person name="Springer D."/>
            <person name="Dromer F."/>
            <person name="Young S.K."/>
            <person name="Zeng Q."/>
            <person name="Gargeya S."/>
            <person name="Fitzgerald M."/>
            <person name="Abouelleil A."/>
            <person name="Alvarado L."/>
            <person name="Berlin A.M."/>
            <person name="Chapman S.B."/>
            <person name="Dewar J."/>
            <person name="Goldberg J."/>
            <person name="Griggs A."/>
            <person name="Gujja S."/>
            <person name="Hansen M."/>
            <person name="Howarth C."/>
            <person name="Imamovic A."/>
            <person name="Larimer J."/>
            <person name="McCowan C."/>
            <person name="Murphy C."/>
            <person name="Pearson M."/>
            <person name="Priest M."/>
            <person name="Roberts A."/>
            <person name="Saif S."/>
            <person name="Shea T."/>
            <person name="Sykes S."/>
            <person name="Wortman J."/>
            <person name="Nusbaum C."/>
            <person name="Birren B."/>
        </authorList>
    </citation>
    <scope>NUCLEOTIDE SEQUENCE</scope>
    <source>
        <strain evidence="3">CBS 10117</strain>
    </source>
</reference>
<reference evidence="2" key="1">
    <citation type="submission" date="2013-07" db="EMBL/GenBank/DDBJ databases">
        <title>The Genome Sequence of Cryptococcus dejecticola CBS10117.</title>
        <authorList>
            <consortium name="The Broad Institute Genome Sequencing Platform"/>
            <person name="Cuomo C."/>
            <person name="Litvintseva A."/>
            <person name="Chen Y."/>
            <person name="Heitman J."/>
            <person name="Sun S."/>
            <person name="Springer D."/>
            <person name="Dromer F."/>
            <person name="Young S.K."/>
            <person name="Zeng Q."/>
            <person name="Gargeya S."/>
            <person name="Fitzgerald M."/>
            <person name="Abouelleil A."/>
            <person name="Alvarado L."/>
            <person name="Berlin A.M."/>
            <person name="Chapman S.B."/>
            <person name="Dewar J."/>
            <person name="Goldberg J."/>
            <person name="Griggs A."/>
            <person name="Gujja S."/>
            <person name="Hansen M."/>
            <person name="Howarth C."/>
            <person name="Imamovic A."/>
            <person name="Larimer J."/>
            <person name="McCowan C."/>
            <person name="Murphy C."/>
            <person name="Pearson M."/>
            <person name="Priest M."/>
            <person name="Roberts A."/>
            <person name="Saif S."/>
            <person name="Shea T."/>
            <person name="Sykes S."/>
            <person name="Wortman J."/>
            <person name="Nusbaum C."/>
            <person name="Birren B."/>
        </authorList>
    </citation>
    <scope>NUCLEOTIDE SEQUENCE [LARGE SCALE GENOMIC DNA]</scope>
    <source>
        <strain evidence="2">CBS 10117</strain>
    </source>
</reference>
<dbReference type="EMBL" id="KI894032">
    <property type="protein sequence ID" value="OBR84221.1"/>
    <property type="molecule type" value="Genomic_DNA"/>
</dbReference>
<gene>
    <name evidence="2" type="ORF">I303_05078</name>
    <name evidence="3" type="ORF">I303_105480</name>
</gene>
<dbReference type="GeneID" id="28968777"/>